<reference evidence="5" key="1">
    <citation type="submission" date="2025-08" db="UniProtKB">
        <authorList>
            <consortium name="Ensembl"/>
        </authorList>
    </citation>
    <scope>IDENTIFICATION</scope>
</reference>
<dbReference type="InterPro" id="IPR007110">
    <property type="entry name" value="Ig-like_dom"/>
</dbReference>
<dbReference type="InterPro" id="IPR013783">
    <property type="entry name" value="Ig-like_fold"/>
</dbReference>
<evidence type="ECO:0000313" key="5">
    <source>
        <dbReference type="Ensembl" id="ENSPMEP00000020409.1"/>
    </source>
</evidence>
<dbReference type="InterPro" id="IPR003598">
    <property type="entry name" value="Ig_sub2"/>
</dbReference>
<dbReference type="Ensembl" id="ENSPMET00000030035.1">
    <property type="protein sequence ID" value="ENSPMEP00000020409.1"/>
    <property type="gene ID" value="ENSPMEG00000023537.1"/>
</dbReference>
<dbReference type="InterPro" id="IPR013098">
    <property type="entry name" value="Ig_I-set"/>
</dbReference>
<dbReference type="InterPro" id="IPR003599">
    <property type="entry name" value="Ig_sub"/>
</dbReference>
<accession>A0A3B3XZ72</accession>
<feature type="domain" description="Ig-like" evidence="4">
    <location>
        <begin position="67"/>
        <end position="158"/>
    </location>
</feature>
<evidence type="ECO:0000256" key="3">
    <source>
        <dbReference type="ARBA" id="ARBA00023319"/>
    </source>
</evidence>
<evidence type="ECO:0000256" key="1">
    <source>
        <dbReference type="ARBA" id="ARBA00006692"/>
    </source>
</evidence>
<evidence type="ECO:0000256" key="2">
    <source>
        <dbReference type="ARBA" id="ARBA00023157"/>
    </source>
</evidence>
<comment type="similarity">
    <text evidence="1">Belongs to the protein kinase superfamily. CAMK Ser/Thr protein kinase family.</text>
</comment>
<dbReference type="PANTHER" id="PTHR47633">
    <property type="entry name" value="IMMUNOGLOBULIN"/>
    <property type="match status" value="1"/>
</dbReference>
<dbReference type="InterPro" id="IPR036179">
    <property type="entry name" value="Ig-like_dom_sf"/>
</dbReference>
<evidence type="ECO:0000313" key="6">
    <source>
        <dbReference type="Proteomes" id="UP000261480"/>
    </source>
</evidence>
<keyword evidence="3" id="KW-0393">Immunoglobulin domain</keyword>
<organism evidence="5 6">
    <name type="scientific">Poecilia mexicana</name>
    <dbReference type="NCBI Taxonomy" id="48701"/>
    <lineage>
        <taxon>Eukaryota</taxon>
        <taxon>Metazoa</taxon>
        <taxon>Chordata</taxon>
        <taxon>Craniata</taxon>
        <taxon>Vertebrata</taxon>
        <taxon>Euteleostomi</taxon>
        <taxon>Actinopterygii</taxon>
        <taxon>Neopterygii</taxon>
        <taxon>Teleostei</taxon>
        <taxon>Neoteleostei</taxon>
        <taxon>Acanthomorphata</taxon>
        <taxon>Ovalentaria</taxon>
        <taxon>Atherinomorphae</taxon>
        <taxon>Cyprinodontiformes</taxon>
        <taxon>Poeciliidae</taxon>
        <taxon>Poeciliinae</taxon>
        <taxon>Poecilia</taxon>
    </lineage>
</organism>
<dbReference type="Gene3D" id="2.60.40.10">
    <property type="entry name" value="Immunoglobulins"/>
    <property type="match status" value="1"/>
</dbReference>
<dbReference type="AlphaFoldDB" id="A0A3B3XZ72"/>
<dbReference type="SUPFAM" id="SSF48726">
    <property type="entry name" value="Immunoglobulin"/>
    <property type="match status" value="1"/>
</dbReference>
<dbReference type="Pfam" id="PF07679">
    <property type="entry name" value="I-set"/>
    <property type="match status" value="1"/>
</dbReference>
<name>A0A3B3XZ72_9TELE</name>
<evidence type="ECO:0000259" key="4">
    <source>
        <dbReference type="PROSITE" id="PS50835"/>
    </source>
</evidence>
<dbReference type="STRING" id="48701.ENSPMEP00000020409"/>
<dbReference type="GO" id="GO:0004674">
    <property type="term" value="F:protein serine/threonine kinase activity"/>
    <property type="evidence" value="ECO:0007669"/>
    <property type="project" value="UniProtKB-KW"/>
</dbReference>
<dbReference type="Proteomes" id="UP000261480">
    <property type="component" value="Unplaced"/>
</dbReference>
<dbReference type="PANTHER" id="PTHR47633:SF3">
    <property type="entry name" value="STRIATED MUSCLE PREFERENTIALLY EXPRESSED PROTEIN KINASE"/>
    <property type="match status" value="1"/>
</dbReference>
<protein>
    <recommendedName>
        <fullName evidence="4">Ig-like domain-containing protein</fullName>
    </recommendedName>
</protein>
<keyword evidence="6" id="KW-1185">Reference proteome</keyword>
<dbReference type="SMART" id="SM00409">
    <property type="entry name" value="IG"/>
    <property type="match status" value="1"/>
</dbReference>
<proteinExistence type="inferred from homology"/>
<reference evidence="5" key="2">
    <citation type="submission" date="2025-09" db="UniProtKB">
        <authorList>
            <consortium name="Ensembl"/>
        </authorList>
    </citation>
    <scope>IDENTIFICATION</scope>
</reference>
<dbReference type="PROSITE" id="PS50835">
    <property type="entry name" value="IG_LIKE"/>
    <property type="match status" value="1"/>
</dbReference>
<dbReference type="FunFam" id="2.60.40.10:FF:000080">
    <property type="entry name" value="Myosin light chain kinase, smooth muscle"/>
    <property type="match status" value="1"/>
</dbReference>
<dbReference type="SMART" id="SM00408">
    <property type="entry name" value="IGc2"/>
    <property type="match status" value="1"/>
</dbReference>
<keyword evidence="2" id="KW-1015">Disulfide bond</keyword>
<sequence length="174" mass="19594">MLNSVHEDDSGTYTCKLSTAKGKSQLLMRREELKEILLEKTHLPKQHLPPEELTSNANLRVAPSREPLFTRKLDILEVIEGRTTRFDCKVSGSPAPRVTWMHFGKELQIENDNIRILQEGGRHSLVISHVSSDKEGFYTAIAQNIYGKSECTAELYVGGRGDHSEEDEAFDGLL</sequence>